<gene>
    <name evidence="1" type="ORF">Bca52824_012400</name>
</gene>
<dbReference type="EMBL" id="JAAMPC010000003">
    <property type="protein sequence ID" value="KAG2319187.1"/>
    <property type="molecule type" value="Genomic_DNA"/>
</dbReference>
<dbReference type="AlphaFoldDB" id="A0A8X7VXK2"/>
<evidence type="ECO:0000313" key="2">
    <source>
        <dbReference type="Proteomes" id="UP000886595"/>
    </source>
</evidence>
<keyword evidence="2" id="KW-1185">Reference proteome</keyword>
<dbReference type="PANTHER" id="PTHR35704">
    <property type="entry name" value="OS02G0254600 PROTEIN"/>
    <property type="match status" value="1"/>
</dbReference>
<reference evidence="1 2" key="1">
    <citation type="submission" date="2020-02" db="EMBL/GenBank/DDBJ databases">
        <authorList>
            <person name="Ma Q."/>
            <person name="Huang Y."/>
            <person name="Song X."/>
            <person name="Pei D."/>
        </authorList>
    </citation>
    <scope>NUCLEOTIDE SEQUENCE [LARGE SCALE GENOMIC DNA]</scope>
    <source>
        <strain evidence="1">Sxm20200214</strain>
        <tissue evidence="1">Leaf</tissue>
    </source>
</reference>
<organism evidence="1 2">
    <name type="scientific">Brassica carinata</name>
    <name type="common">Ethiopian mustard</name>
    <name type="synonym">Abyssinian cabbage</name>
    <dbReference type="NCBI Taxonomy" id="52824"/>
    <lineage>
        <taxon>Eukaryota</taxon>
        <taxon>Viridiplantae</taxon>
        <taxon>Streptophyta</taxon>
        <taxon>Embryophyta</taxon>
        <taxon>Tracheophyta</taxon>
        <taxon>Spermatophyta</taxon>
        <taxon>Magnoliopsida</taxon>
        <taxon>eudicotyledons</taxon>
        <taxon>Gunneridae</taxon>
        <taxon>Pentapetalae</taxon>
        <taxon>rosids</taxon>
        <taxon>malvids</taxon>
        <taxon>Brassicales</taxon>
        <taxon>Brassicaceae</taxon>
        <taxon>Brassiceae</taxon>
        <taxon>Brassica</taxon>
    </lineage>
</organism>
<comment type="caution">
    <text evidence="1">The sequence shown here is derived from an EMBL/GenBank/DDBJ whole genome shotgun (WGS) entry which is preliminary data.</text>
</comment>
<name>A0A8X7VXK2_BRACI</name>
<sequence length="112" mass="12911">METCLNGGNNVERVVQEEQEVKKDYKRKDRKVKIVLRRDELDKLILFQLNASGKGETSLASLGDFLRELEAERSAGEAAAKAAEKEEESCRRSRKWRPSLYKIIEWPEETLA</sequence>
<proteinExistence type="predicted"/>
<dbReference type="PANTHER" id="PTHR35704:SF1">
    <property type="entry name" value="OS02G0254600 PROTEIN"/>
    <property type="match status" value="1"/>
</dbReference>
<dbReference type="Proteomes" id="UP000886595">
    <property type="component" value="Unassembled WGS sequence"/>
</dbReference>
<protein>
    <submittedName>
        <fullName evidence="1">Uncharacterized protein</fullName>
    </submittedName>
</protein>
<evidence type="ECO:0000313" key="1">
    <source>
        <dbReference type="EMBL" id="KAG2319187.1"/>
    </source>
</evidence>
<accession>A0A8X7VXK2</accession>